<dbReference type="NCBIfam" id="TIGR02532">
    <property type="entry name" value="IV_pilin_GFxxxE"/>
    <property type="match status" value="1"/>
</dbReference>
<dbReference type="OrthoDB" id="7059546at2"/>
<accession>A0A3N6SFI7</accession>
<dbReference type="InterPro" id="IPR045584">
    <property type="entry name" value="Pilin-like"/>
</dbReference>
<evidence type="ECO:0000256" key="1">
    <source>
        <dbReference type="ARBA" id="ARBA00004167"/>
    </source>
</evidence>
<gene>
    <name evidence="6" type="ORF">EB241_02600</name>
</gene>
<evidence type="ECO:0000313" key="6">
    <source>
        <dbReference type="EMBL" id="RQM40250.1"/>
    </source>
</evidence>
<dbReference type="InterPro" id="IPR051621">
    <property type="entry name" value="T2SS_protein_J"/>
</dbReference>
<keyword evidence="4" id="KW-1133">Transmembrane helix</keyword>
<keyword evidence="5" id="KW-0472">Membrane</keyword>
<evidence type="ECO:0000256" key="3">
    <source>
        <dbReference type="ARBA" id="ARBA00022692"/>
    </source>
</evidence>
<dbReference type="InterPro" id="IPR016419">
    <property type="entry name" value="Prepilin_Pept-dep_B_prd"/>
</dbReference>
<comment type="subcellular location">
    <subcellularLocation>
        <location evidence="1">Membrane</location>
        <topology evidence="1">Single-pass membrane protein</topology>
    </subcellularLocation>
</comment>
<dbReference type="Pfam" id="PF07963">
    <property type="entry name" value="N_methyl"/>
    <property type="match status" value="1"/>
</dbReference>
<evidence type="ECO:0000313" key="7">
    <source>
        <dbReference type="Proteomes" id="UP000279457"/>
    </source>
</evidence>
<dbReference type="Proteomes" id="UP000279457">
    <property type="component" value="Unassembled WGS sequence"/>
</dbReference>
<dbReference type="EMBL" id="RHHM01000001">
    <property type="protein sequence ID" value="RQM40250.1"/>
    <property type="molecule type" value="Genomic_DNA"/>
</dbReference>
<keyword evidence="2" id="KW-0488">Methylation</keyword>
<dbReference type="NCBIfam" id="NF007848">
    <property type="entry name" value="PRK10557.1"/>
    <property type="match status" value="1"/>
</dbReference>
<dbReference type="AlphaFoldDB" id="A0A3N6SFI7"/>
<comment type="caution">
    <text evidence="6">The sequence shown here is derived from an EMBL/GenBank/DDBJ whole genome shotgun (WGS) entry which is preliminary data.</text>
</comment>
<name>A0A3N6SFI7_9GAMM</name>
<dbReference type="GO" id="GO:0016020">
    <property type="term" value="C:membrane"/>
    <property type="evidence" value="ECO:0007669"/>
    <property type="project" value="UniProtKB-SubCell"/>
</dbReference>
<evidence type="ECO:0000256" key="5">
    <source>
        <dbReference type="ARBA" id="ARBA00023136"/>
    </source>
</evidence>
<protein>
    <submittedName>
        <fullName evidence="6">Prepilin peptidase-dependent protein</fullName>
    </submittedName>
</protein>
<proteinExistence type="predicted"/>
<reference evidence="6 7" key="1">
    <citation type="submission" date="2018-10" db="EMBL/GenBank/DDBJ databases">
        <title>Draft genome sequence for the type isolate of Erwinia psidii, agent causal of bacterial blight in guava (Psidium guajava) and wilt and die-back of Eucalyptus spp.</title>
        <authorList>
            <person name="Hermenegildo P.S."/>
            <person name="Santos S.A."/>
            <person name="Guimaraes L.M.S."/>
            <person name="Vidigal P.M.P."/>
            <person name="Pereira I.C."/>
            <person name="Badel J.L."/>
            <person name="Alfenas-Zerbini P."/>
            <person name="Ferreira M.A.S.V."/>
            <person name="Alfenas A.C."/>
        </authorList>
    </citation>
    <scope>NUCLEOTIDE SEQUENCE [LARGE SCALE GENOMIC DNA]</scope>
    <source>
        <strain evidence="6 7">IBSBF 435</strain>
    </source>
</reference>
<dbReference type="PIRSF" id="PIRSF004525">
    <property type="entry name" value="Pilin_peptidase-dep_B_prd"/>
    <property type="match status" value="1"/>
</dbReference>
<dbReference type="PROSITE" id="PS00409">
    <property type="entry name" value="PROKAR_NTER_METHYL"/>
    <property type="match status" value="1"/>
</dbReference>
<evidence type="ECO:0000256" key="2">
    <source>
        <dbReference type="ARBA" id="ARBA00022481"/>
    </source>
</evidence>
<keyword evidence="7" id="KW-1185">Reference proteome</keyword>
<dbReference type="InterPro" id="IPR012902">
    <property type="entry name" value="N_methyl_site"/>
</dbReference>
<dbReference type="GO" id="GO:0015628">
    <property type="term" value="P:protein secretion by the type II secretion system"/>
    <property type="evidence" value="ECO:0007669"/>
    <property type="project" value="TreeGrafter"/>
</dbReference>
<keyword evidence="3" id="KW-0812">Transmembrane</keyword>
<dbReference type="RefSeq" id="WP_124231681.1">
    <property type="nucleotide sequence ID" value="NZ_RHHM01000001.1"/>
</dbReference>
<dbReference type="PANTHER" id="PTHR39583">
    <property type="entry name" value="TYPE II SECRETION SYSTEM PROTEIN J-RELATED"/>
    <property type="match status" value="1"/>
</dbReference>
<sequence length="183" mass="20143">MPVKATGFSLLEMLIALAISSLLLTGAARFLPQLQKANLRTLMMLQLNEELYLMMATLEKAVRRAGYCRGACEGPGLIMTQHPQTCLLVRWDENSNGTWEGVENQDSDYYGYRLRDGNLEAQRGVASCSAGGWEKLNDPATMTVTAFQVTRTGAKIRLKLSGIALAFPQSPVTLESWLTAKNL</sequence>
<dbReference type="PANTHER" id="PTHR39583:SF3">
    <property type="entry name" value="PREPILIN PEPTIDASE-DEPENDENT PROTEIN B"/>
    <property type="match status" value="1"/>
</dbReference>
<dbReference type="SUPFAM" id="SSF54523">
    <property type="entry name" value="Pili subunits"/>
    <property type="match status" value="1"/>
</dbReference>
<organism evidence="6 7">
    <name type="scientific">Erwinia psidii</name>
    <dbReference type="NCBI Taxonomy" id="69224"/>
    <lineage>
        <taxon>Bacteria</taxon>
        <taxon>Pseudomonadati</taxon>
        <taxon>Pseudomonadota</taxon>
        <taxon>Gammaproteobacteria</taxon>
        <taxon>Enterobacterales</taxon>
        <taxon>Erwiniaceae</taxon>
        <taxon>Erwinia</taxon>
    </lineage>
</organism>
<evidence type="ECO:0000256" key="4">
    <source>
        <dbReference type="ARBA" id="ARBA00022989"/>
    </source>
</evidence>